<organism evidence="7 8">
    <name type="scientific">Patellaria atrata CBS 101060</name>
    <dbReference type="NCBI Taxonomy" id="1346257"/>
    <lineage>
        <taxon>Eukaryota</taxon>
        <taxon>Fungi</taxon>
        <taxon>Dikarya</taxon>
        <taxon>Ascomycota</taxon>
        <taxon>Pezizomycotina</taxon>
        <taxon>Dothideomycetes</taxon>
        <taxon>Dothideomycetes incertae sedis</taxon>
        <taxon>Patellariales</taxon>
        <taxon>Patellariaceae</taxon>
        <taxon>Patellaria</taxon>
    </lineage>
</organism>
<keyword evidence="4" id="KW-0143">Chaperone</keyword>
<accession>A0A9P4VPP8</accession>
<evidence type="ECO:0000256" key="1">
    <source>
        <dbReference type="ARBA" id="ARBA00004173"/>
    </source>
</evidence>
<dbReference type="SUPFAM" id="SSF49785">
    <property type="entry name" value="Galactose-binding domain-like"/>
    <property type="match status" value="1"/>
</dbReference>
<dbReference type="GO" id="GO:0005739">
    <property type="term" value="C:mitochondrion"/>
    <property type="evidence" value="ECO:0007669"/>
    <property type="project" value="UniProtKB-SubCell"/>
</dbReference>
<comment type="subcellular location">
    <subcellularLocation>
        <location evidence="1">Mitochondrion</location>
    </subcellularLocation>
</comment>
<dbReference type="InterPro" id="IPR013857">
    <property type="entry name" value="NADH-UbQ_OxRdtase-assoc_prot30"/>
</dbReference>
<feature type="region of interest" description="Disordered" evidence="5">
    <location>
        <begin position="229"/>
        <end position="253"/>
    </location>
</feature>
<protein>
    <submittedName>
        <fullName evidence="7">Complex I intermediate-associated protein-like protein CIA30</fullName>
    </submittedName>
</protein>
<keyword evidence="3" id="KW-0496">Mitochondrion</keyword>
<evidence type="ECO:0000256" key="3">
    <source>
        <dbReference type="ARBA" id="ARBA00023128"/>
    </source>
</evidence>
<sequence>MHCTARCFAPGFLKRSLEEFKRLSGTALRFETVSIPTRPYQLITFSDPDSITRCKAMSDADIGGFSHAQIDYVSGSETEPPHLRFHGNISIELPKNRPNLQRSGYAGWRTLYRGSTVFGRSLWDIDPYTYLAMRIKSDGRKYFVNLQTESIVPTDLHQHRLYTRKPGEWETILINWNDFVRTNHGEVVEPQMELLRQRVRTIGVSLIDRTPGAFDLSVSRIWATNGLSEQDAQEDDWSKDFPSSSKSLKPEKH</sequence>
<dbReference type="GO" id="GO:0006120">
    <property type="term" value="P:mitochondrial electron transport, NADH to ubiquinone"/>
    <property type="evidence" value="ECO:0007669"/>
    <property type="project" value="TreeGrafter"/>
</dbReference>
<feature type="domain" description="NADH:ubiquinone oxidoreductase intermediate-associated protein 30" evidence="6">
    <location>
        <begin position="44"/>
        <end position="218"/>
    </location>
</feature>
<name>A0A9P4VPP8_9PEZI</name>
<dbReference type="EMBL" id="MU006095">
    <property type="protein sequence ID" value="KAF2839023.1"/>
    <property type="molecule type" value="Genomic_DNA"/>
</dbReference>
<dbReference type="PANTHER" id="PTHR13194">
    <property type="entry name" value="COMPLEX I INTERMEDIATE-ASSOCIATED PROTEIN 30"/>
    <property type="match status" value="1"/>
</dbReference>
<evidence type="ECO:0000256" key="2">
    <source>
        <dbReference type="ARBA" id="ARBA00007884"/>
    </source>
</evidence>
<dbReference type="InterPro" id="IPR008979">
    <property type="entry name" value="Galactose-bd-like_sf"/>
</dbReference>
<evidence type="ECO:0000313" key="7">
    <source>
        <dbReference type="EMBL" id="KAF2839023.1"/>
    </source>
</evidence>
<keyword evidence="8" id="KW-1185">Reference proteome</keyword>
<evidence type="ECO:0000313" key="8">
    <source>
        <dbReference type="Proteomes" id="UP000799429"/>
    </source>
</evidence>
<dbReference type="Pfam" id="PF08547">
    <property type="entry name" value="CIA30"/>
    <property type="match status" value="1"/>
</dbReference>
<dbReference type="PANTHER" id="PTHR13194:SF18">
    <property type="entry name" value="COMPLEX I INTERMEDIATE-ASSOCIATED PROTEIN 30, MITOCHONDRIAL"/>
    <property type="match status" value="1"/>
</dbReference>
<comment type="similarity">
    <text evidence="2">Belongs to the CIA30 family.</text>
</comment>
<dbReference type="AlphaFoldDB" id="A0A9P4VPP8"/>
<evidence type="ECO:0000256" key="5">
    <source>
        <dbReference type="SAM" id="MobiDB-lite"/>
    </source>
</evidence>
<dbReference type="InterPro" id="IPR039131">
    <property type="entry name" value="NDUFAF1"/>
</dbReference>
<comment type="caution">
    <text evidence="7">The sequence shown here is derived from an EMBL/GenBank/DDBJ whole genome shotgun (WGS) entry which is preliminary data.</text>
</comment>
<gene>
    <name evidence="7" type="ORF">M501DRAFT_1024081</name>
</gene>
<dbReference type="OrthoDB" id="42561at2759"/>
<proteinExistence type="inferred from homology"/>
<dbReference type="Proteomes" id="UP000799429">
    <property type="component" value="Unassembled WGS sequence"/>
</dbReference>
<evidence type="ECO:0000259" key="6">
    <source>
        <dbReference type="Pfam" id="PF08547"/>
    </source>
</evidence>
<evidence type="ECO:0000256" key="4">
    <source>
        <dbReference type="ARBA" id="ARBA00023186"/>
    </source>
</evidence>
<reference evidence="7" key="1">
    <citation type="journal article" date="2020" name="Stud. Mycol.">
        <title>101 Dothideomycetes genomes: a test case for predicting lifestyles and emergence of pathogens.</title>
        <authorList>
            <person name="Haridas S."/>
            <person name="Albert R."/>
            <person name="Binder M."/>
            <person name="Bloem J."/>
            <person name="Labutti K."/>
            <person name="Salamov A."/>
            <person name="Andreopoulos B."/>
            <person name="Baker S."/>
            <person name="Barry K."/>
            <person name="Bills G."/>
            <person name="Bluhm B."/>
            <person name="Cannon C."/>
            <person name="Castanera R."/>
            <person name="Culley D."/>
            <person name="Daum C."/>
            <person name="Ezra D."/>
            <person name="Gonzalez J."/>
            <person name="Henrissat B."/>
            <person name="Kuo A."/>
            <person name="Liang C."/>
            <person name="Lipzen A."/>
            <person name="Lutzoni F."/>
            <person name="Magnuson J."/>
            <person name="Mondo S."/>
            <person name="Nolan M."/>
            <person name="Ohm R."/>
            <person name="Pangilinan J."/>
            <person name="Park H.-J."/>
            <person name="Ramirez L."/>
            <person name="Alfaro M."/>
            <person name="Sun H."/>
            <person name="Tritt A."/>
            <person name="Yoshinaga Y."/>
            <person name="Zwiers L.-H."/>
            <person name="Turgeon B."/>
            <person name="Goodwin S."/>
            <person name="Spatafora J."/>
            <person name="Crous P."/>
            <person name="Grigoriev I."/>
        </authorList>
    </citation>
    <scope>NUCLEOTIDE SEQUENCE</scope>
    <source>
        <strain evidence="7">CBS 101060</strain>
    </source>
</reference>
<dbReference type="GO" id="GO:0010257">
    <property type="term" value="P:NADH dehydrogenase complex assembly"/>
    <property type="evidence" value="ECO:0007669"/>
    <property type="project" value="TreeGrafter"/>
</dbReference>
<dbReference type="GO" id="GO:0051082">
    <property type="term" value="F:unfolded protein binding"/>
    <property type="evidence" value="ECO:0007669"/>
    <property type="project" value="TreeGrafter"/>
</dbReference>